<reference evidence="2" key="3">
    <citation type="submission" date="2023-05" db="EMBL/GenBank/DDBJ databases">
        <authorList>
            <person name="Smith C.H."/>
        </authorList>
    </citation>
    <scope>NUCLEOTIDE SEQUENCE</scope>
    <source>
        <strain evidence="2">CHS0354</strain>
        <tissue evidence="2">Mantle</tissue>
    </source>
</reference>
<sequence>MAKAKMNKETEISSTSKGVKDTPVDKQEDTYSLFRETVVKLRQQQDYIKTLDQTYEQNEKHLSHMETLLKQNSEQSKKMLEETQRLLKEKDAYELESKYWRSRASNSEITCAMESRLDEDLAQEKRKLERERCLLIQSELDRKIDRKYIRKFDELWKQEQTLRERKNKLTTQLSWYTVQTEALQKIEHVLIDVNRKENDMGSCNRKKEFPKIVNKVEPNCLSQSLTPIKRDPINLPKIKQKDLKLQEADSGKKCSIPKVATYSPQPPIGTPNYSRHVRPTRTLEDINRMPRTCSTPAPQSSFPSHLG</sequence>
<reference evidence="2" key="2">
    <citation type="journal article" date="2021" name="Genome Biol. Evol.">
        <title>Developing a high-quality reference genome for a parasitic bivalve with doubly uniparental inheritance (Bivalvia: Unionida).</title>
        <authorList>
            <person name="Smith C.H."/>
        </authorList>
    </citation>
    <scope>NUCLEOTIDE SEQUENCE</scope>
    <source>
        <strain evidence="2">CHS0354</strain>
        <tissue evidence="2">Mantle</tissue>
    </source>
</reference>
<proteinExistence type="predicted"/>
<name>A0AAE0SVL6_9BIVA</name>
<feature type="region of interest" description="Disordered" evidence="1">
    <location>
        <begin position="256"/>
        <end position="307"/>
    </location>
</feature>
<feature type="compositionally biased region" description="Basic and acidic residues" evidence="1">
    <location>
        <begin position="18"/>
        <end position="27"/>
    </location>
</feature>
<feature type="region of interest" description="Disordered" evidence="1">
    <location>
        <begin position="1"/>
        <end position="27"/>
    </location>
</feature>
<feature type="compositionally biased region" description="Polar residues" evidence="1">
    <location>
        <begin position="292"/>
        <end position="307"/>
    </location>
</feature>
<dbReference type="Proteomes" id="UP001195483">
    <property type="component" value="Unassembled WGS sequence"/>
</dbReference>
<reference evidence="2" key="1">
    <citation type="journal article" date="2021" name="Genome Biol. Evol.">
        <title>A High-Quality Reference Genome for a Parasitic Bivalve with Doubly Uniparental Inheritance (Bivalvia: Unionida).</title>
        <authorList>
            <person name="Smith C.H."/>
        </authorList>
    </citation>
    <scope>NUCLEOTIDE SEQUENCE</scope>
    <source>
        <strain evidence="2">CHS0354</strain>
    </source>
</reference>
<accession>A0AAE0SVL6</accession>
<evidence type="ECO:0000313" key="3">
    <source>
        <dbReference type="Proteomes" id="UP001195483"/>
    </source>
</evidence>
<evidence type="ECO:0000256" key="1">
    <source>
        <dbReference type="SAM" id="MobiDB-lite"/>
    </source>
</evidence>
<dbReference type="EMBL" id="JAEAOA010001727">
    <property type="protein sequence ID" value="KAK3598751.1"/>
    <property type="molecule type" value="Genomic_DNA"/>
</dbReference>
<evidence type="ECO:0000313" key="2">
    <source>
        <dbReference type="EMBL" id="KAK3598751.1"/>
    </source>
</evidence>
<protein>
    <submittedName>
        <fullName evidence="2">Uncharacterized protein</fullName>
    </submittedName>
</protein>
<keyword evidence="3" id="KW-1185">Reference proteome</keyword>
<feature type="compositionally biased region" description="Basic and acidic residues" evidence="1">
    <location>
        <begin position="1"/>
        <end position="11"/>
    </location>
</feature>
<dbReference type="AlphaFoldDB" id="A0AAE0SVL6"/>
<gene>
    <name evidence="2" type="ORF">CHS0354_028803</name>
</gene>
<comment type="caution">
    <text evidence="2">The sequence shown here is derived from an EMBL/GenBank/DDBJ whole genome shotgun (WGS) entry which is preliminary data.</text>
</comment>
<organism evidence="2 3">
    <name type="scientific">Potamilus streckersoni</name>
    <dbReference type="NCBI Taxonomy" id="2493646"/>
    <lineage>
        <taxon>Eukaryota</taxon>
        <taxon>Metazoa</taxon>
        <taxon>Spiralia</taxon>
        <taxon>Lophotrochozoa</taxon>
        <taxon>Mollusca</taxon>
        <taxon>Bivalvia</taxon>
        <taxon>Autobranchia</taxon>
        <taxon>Heteroconchia</taxon>
        <taxon>Palaeoheterodonta</taxon>
        <taxon>Unionida</taxon>
        <taxon>Unionoidea</taxon>
        <taxon>Unionidae</taxon>
        <taxon>Ambleminae</taxon>
        <taxon>Lampsilini</taxon>
        <taxon>Potamilus</taxon>
    </lineage>
</organism>